<sequence>MKSRRFGSQGRLAYFLGRVLKCGSELTGWVRKQLASSLSFCLEWECRHGIAIAGNEKARKSSMPKGMILVVPNLIPTQLSRLPLLTLKASHVDQAEAWST</sequence>
<gene>
    <name evidence="1" type="ORF">SVIM_LOCUS503760</name>
</gene>
<proteinExistence type="predicted"/>
<name>A0A6N2NEI0_SALVM</name>
<organism evidence="1">
    <name type="scientific">Salix viminalis</name>
    <name type="common">Common osier</name>
    <name type="synonym">Basket willow</name>
    <dbReference type="NCBI Taxonomy" id="40686"/>
    <lineage>
        <taxon>Eukaryota</taxon>
        <taxon>Viridiplantae</taxon>
        <taxon>Streptophyta</taxon>
        <taxon>Embryophyta</taxon>
        <taxon>Tracheophyta</taxon>
        <taxon>Spermatophyta</taxon>
        <taxon>Magnoliopsida</taxon>
        <taxon>eudicotyledons</taxon>
        <taxon>Gunneridae</taxon>
        <taxon>Pentapetalae</taxon>
        <taxon>rosids</taxon>
        <taxon>fabids</taxon>
        <taxon>Malpighiales</taxon>
        <taxon>Salicaceae</taxon>
        <taxon>Saliceae</taxon>
        <taxon>Salix</taxon>
    </lineage>
</organism>
<reference evidence="1" key="1">
    <citation type="submission" date="2019-03" db="EMBL/GenBank/DDBJ databases">
        <authorList>
            <person name="Mank J."/>
            <person name="Almeida P."/>
        </authorList>
    </citation>
    <scope>NUCLEOTIDE SEQUENCE</scope>
    <source>
        <strain evidence="1">78183</strain>
    </source>
</reference>
<dbReference type="EMBL" id="CAADRP010002296">
    <property type="protein sequence ID" value="VFU65602.1"/>
    <property type="molecule type" value="Genomic_DNA"/>
</dbReference>
<dbReference type="AlphaFoldDB" id="A0A6N2NEI0"/>
<accession>A0A6N2NEI0</accession>
<evidence type="ECO:0000313" key="1">
    <source>
        <dbReference type="EMBL" id="VFU65602.1"/>
    </source>
</evidence>
<protein>
    <submittedName>
        <fullName evidence="1">Uncharacterized protein</fullName>
    </submittedName>
</protein>